<protein>
    <submittedName>
        <fullName evidence="1">Transposase</fullName>
    </submittedName>
</protein>
<reference evidence="1 2" key="1">
    <citation type="submission" date="2018-06" db="EMBL/GenBank/DDBJ databases">
        <authorList>
            <consortium name="Pathogen Informatics"/>
            <person name="Doyle S."/>
        </authorList>
    </citation>
    <scope>NUCLEOTIDE SEQUENCE [LARGE SCALE GENOMIC DNA]</scope>
    <source>
        <strain evidence="1 2">NCTC13773</strain>
    </source>
</reference>
<dbReference type="AlphaFoldDB" id="A0AA94M0Q5"/>
<dbReference type="EMBL" id="LS483409">
    <property type="protein sequence ID" value="SQG78561.1"/>
    <property type="molecule type" value="Genomic_DNA"/>
</dbReference>
<evidence type="ECO:0000313" key="2">
    <source>
        <dbReference type="Proteomes" id="UP000249013"/>
    </source>
</evidence>
<accession>A0AA94M0Q5</accession>
<name>A0AA94M0Q5_9STRE</name>
<evidence type="ECO:0000313" key="1">
    <source>
        <dbReference type="EMBL" id="SQG78561.1"/>
    </source>
</evidence>
<organism evidence="1 2">
    <name type="scientific">Streptococcus gallolyticus</name>
    <dbReference type="NCBI Taxonomy" id="315405"/>
    <lineage>
        <taxon>Bacteria</taxon>
        <taxon>Bacillati</taxon>
        <taxon>Bacillota</taxon>
        <taxon>Bacilli</taxon>
        <taxon>Lactobacillales</taxon>
        <taxon>Streptococcaceae</taxon>
        <taxon>Streptococcus</taxon>
    </lineage>
</organism>
<sequence length="132" mass="15795">MSHLQYTAKSHHLQWNMRQLSKICHQLYRDYCPDSLKQRHFYRICQLFPCGRLLERSRFNRRSRQLIWLMQLIRQAMNKEISPDSIVIIDSFPLALCHPVRNHIGQAVLKSRQILVTTRLNTHGFMVSKFTC</sequence>
<proteinExistence type="predicted"/>
<gene>
    <name evidence="1" type="ORF">NCTC13773_00327</name>
</gene>
<dbReference type="Proteomes" id="UP000249013">
    <property type="component" value="Chromosome 1"/>
</dbReference>